<sequence length="186" mass="20432">MQAGGENLHERERKNWACPASQVRAAQFVRTRACILADRAGQGAKRNRLGLPVDKRAPSTAHLPHSTRAAPLRFFLASPPLPTGEGRRGVAYRFLASASSPSTGRSASSLLRRPPPLLRLPHRVDLLRRCFLLEAATGARCFLVLGSASSSSPPPFRRRRSSYHRAEMETHAMLRAQAVSLVAVMY</sequence>
<accession>A0A5J9UYX6</accession>
<name>A0A5J9UYX6_9POAL</name>
<dbReference type="AlphaFoldDB" id="A0A5J9UYX6"/>
<keyword evidence="2" id="KW-1185">Reference proteome</keyword>
<protein>
    <submittedName>
        <fullName evidence="1">Uncharacterized protein</fullName>
    </submittedName>
</protein>
<organism evidence="1 2">
    <name type="scientific">Eragrostis curvula</name>
    <name type="common">weeping love grass</name>
    <dbReference type="NCBI Taxonomy" id="38414"/>
    <lineage>
        <taxon>Eukaryota</taxon>
        <taxon>Viridiplantae</taxon>
        <taxon>Streptophyta</taxon>
        <taxon>Embryophyta</taxon>
        <taxon>Tracheophyta</taxon>
        <taxon>Spermatophyta</taxon>
        <taxon>Magnoliopsida</taxon>
        <taxon>Liliopsida</taxon>
        <taxon>Poales</taxon>
        <taxon>Poaceae</taxon>
        <taxon>PACMAD clade</taxon>
        <taxon>Chloridoideae</taxon>
        <taxon>Eragrostideae</taxon>
        <taxon>Eragrostidinae</taxon>
        <taxon>Eragrostis</taxon>
    </lineage>
</organism>
<evidence type="ECO:0000313" key="1">
    <source>
        <dbReference type="EMBL" id="TVU28815.1"/>
    </source>
</evidence>
<evidence type="ECO:0000313" key="2">
    <source>
        <dbReference type="Proteomes" id="UP000324897"/>
    </source>
</evidence>
<gene>
    <name evidence="1" type="ORF">EJB05_20348</name>
</gene>
<dbReference type="Proteomes" id="UP000324897">
    <property type="component" value="Chromosome 1"/>
</dbReference>
<reference evidence="1 2" key="1">
    <citation type="journal article" date="2019" name="Sci. Rep.">
        <title>A high-quality genome of Eragrostis curvula grass provides insights into Poaceae evolution and supports new strategies to enhance forage quality.</title>
        <authorList>
            <person name="Carballo J."/>
            <person name="Santos B.A.C.M."/>
            <person name="Zappacosta D."/>
            <person name="Garbus I."/>
            <person name="Selva J.P."/>
            <person name="Gallo C.A."/>
            <person name="Diaz A."/>
            <person name="Albertini E."/>
            <person name="Caccamo M."/>
            <person name="Echenique V."/>
        </authorList>
    </citation>
    <scope>NUCLEOTIDE SEQUENCE [LARGE SCALE GENOMIC DNA]</scope>
    <source>
        <strain evidence="2">cv. Victoria</strain>
        <tissue evidence="1">Leaf</tissue>
    </source>
</reference>
<comment type="caution">
    <text evidence="1">The sequence shown here is derived from an EMBL/GenBank/DDBJ whole genome shotgun (WGS) entry which is preliminary data.</text>
</comment>
<dbReference type="Gramene" id="TVU28815">
    <property type="protein sequence ID" value="TVU28815"/>
    <property type="gene ID" value="EJB05_20348"/>
</dbReference>
<feature type="non-terminal residue" evidence="1">
    <location>
        <position position="1"/>
    </location>
</feature>
<dbReference type="EMBL" id="RWGY01000011">
    <property type="protein sequence ID" value="TVU28815.1"/>
    <property type="molecule type" value="Genomic_DNA"/>
</dbReference>
<proteinExistence type="predicted"/>